<dbReference type="InterPro" id="IPR011065">
    <property type="entry name" value="Kunitz_inhibitor_STI-like_sf"/>
</dbReference>
<accession>A0A371GLN5</accession>
<dbReference type="Gene3D" id="2.80.10.50">
    <property type="match status" value="1"/>
</dbReference>
<evidence type="ECO:0000313" key="3">
    <source>
        <dbReference type="Proteomes" id="UP000257109"/>
    </source>
</evidence>
<dbReference type="Pfam" id="PF00197">
    <property type="entry name" value="Kunitz_legume"/>
    <property type="match status" value="1"/>
</dbReference>
<evidence type="ECO:0000313" key="2">
    <source>
        <dbReference type="EMBL" id="RDX91223.1"/>
    </source>
</evidence>
<protein>
    <submittedName>
        <fullName evidence="2">Uncharacterized protein</fullName>
    </submittedName>
</protein>
<dbReference type="Proteomes" id="UP000257109">
    <property type="component" value="Unassembled WGS sequence"/>
</dbReference>
<sequence>MIENSNKKSKSRVRFSGPQDHPGQEPINGTFNLLKHPLGYMLVFCDATSPTCSDIGRYDNGKGGRRLTLNDQDSFQLFLYEYSNKNYSHVISDNTI</sequence>
<evidence type="ECO:0000256" key="1">
    <source>
        <dbReference type="SAM" id="MobiDB-lite"/>
    </source>
</evidence>
<dbReference type="GO" id="GO:0004866">
    <property type="term" value="F:endopeptidase inhibitor activity"/>
    <property type="evidence" value="ECO:0007669"/>
    <property type="project" value="InterPro"/>
</dbReference>
<dbReference type="AlphaFoldDB" id="A0A371GLN5"/>
<dbReference type="EMBL" id="QJKJ01005177">
    <property type="protein sequence ID" value="RDX91223.1"/>
    <property type="molecule type" value="Genomic_DNA"/>
</dbReference>
<dbReference type="InterPro" id="IPR002160">
    <property type="entry name" value="Prot_inh_Kunz-lg"/>
</dbReference>
<gene>
    <name evidence="2" type="ORF">CR513_26825</name>
</gene>
<feature type="region of interest" description="Disordered" evidence="1">
    <location>
        <begin position="1"/>
        <end position="28"/>
    </location>
</feature>
<keyword evidence="3" id="KW-1185">Reference proteome</keyword>
<reference evidence="2" key="1">
    <citation type="submission" date="2018-05" db="EMBL/GenBank/DDBJ databases">
        <title>Draft genome of Mucuna pruriens seed.</title>
        <authorList>
            <person name="Nnadi N.E."/>
            <person name="Vos R."/>
            <person name="Hasami M.H."/>
            <person name="Devisetty U.K."/>
            <person name="Aguiy J.C."/>
        </authorList>
    </citation>
    <scope>NUCLEOTIDE SEQUENCE [LARGE SCALE GENOMIC DNA]</scope>
    <source>
        <strain evidence="2">JCA_2017</strain>
    </source>
</reference>
<proteinExistence type="predicted"/>
<comment type="caution">
    <text evidence="2">The sequence shown here is derived from an EMBL/GenBank/DDBJ whole genome shotgun (WGS) entry which is preliminary data.</text>
</comment>
<dbReference type="SUPFAM" id="SSF50386">
    <property type="entry name" value="STI-like"/>
    <property type="match status" value="1"/>
</dbReference>
<feature type="non-terminal residue" evidence="2">
    <location>
        <position position="1"/>
    </location>
</feature>
<organism evidence="2 3">
    <name type="scientific">Mucuna pruriens</name>
    <name type="common">Velvet bean</name>
    <name type="synonym">Dolichos pruriens</name>
    <dbReference type="NCBI Taxonomy" id="157652"/>
    <lineage>
        <taxon>Eukaryota</taxon>
        <taxon>Viridiplantae</taxon>
        <taxon>Streptophyta</taxon>
        <taxon>Embryophyta</taxon>
        <taxon>Tracheophyta</taxon>
        <taxon>Spermatophyta</taxon>
        <taxon>Magnoliopsida</taxon>
        <taxon>eudicotyledons</taxon>
        <taxon>Gunneridae</taxon>
        <taxon>Pentapetalae</taxon>
        <taxon>rosids</taxon>
        <taxon>fabids</taxon>
        <taxon>Fabales</taxon>
        <taxon>Fabaceae</taxon>
        <taxon>Papilionoideae</taxon>
        <taxon>50 kb inversion clade</taxon>
        <taxon>NPAAA clade</taxon>
        <taxon>indigoferoid/millettioid clade</taxon>
        <taxon>Phaseoleae</taxon>
        <taxon>Mucuna</taxon>
    </lineage>
</organism>
<name>A0A371GLN5_MUCPR</name>